<sequence>MNYSQAVKKSLPAFIMARLTPTIGISIVFLLMAHKSAEDLPVFSYVLAAASVISAFCSIILAMIGNRAASLAHSPSAQRDLFTGGFTLALFIAALTSLACLSATYFILRTNGLQHLDREVFWTLSLIYIASTPLLVINNFLQLFLEATGKASSCANAKIVITTLCCTSLAVLFAIISSDEFKYYAMSYFLSAEFLTLLLLTKLTNGERYCSFILAKKTSCYFLRTGIPIAAGLSGQKIYFYLLTERLARIDAQLVAQLSIFMTVIGILIIPSLAISQIHSLQVSRQVKQSAQCYRAGLTWVISIMVLSGVILYFCGEYAFLAIGGSVTDYSMKLYYTLVICLTSSSLLSLAFAHLRARSEIFIPQLLINTIMLAVLTPALYNLNLNTPDMETFLLLQSAATFAGFLLLCARIFFVHRSDEKSASVLLARGHGQR</sequence>
<dbReference type="Proteomes" id="UP000337909">
    <property type="component" value="Unassembled WGS sequence"/>
</dbReference>
<keyword evidence="1" id="KW-0812">Transmembrane</keyword>
<gene>
    <name evidence="2" type="ORF">PS691_03858</name>
</gene>
<organism evidence="2 3">
    <name type="scientific">Pseudomonas fluorescens</name>
    <dbReference type="NCBI Taxonomy" id="294"/>
    <lineage>
        <taxon>Bacteria</taxon>
        <taxon>Pseudomonadati</taxon>
        <taxon>Pseudomonadota</taxon>
        <taxon>Gammaproteobacteria</taxon>
        <taxon>Pseudomonadales</taxon>
        <taxon>Pseudomonadaceae</taxon>
        <taxon>Pseudomonas</taxon>
    </lineage>
</organism>
<accession>A0A5E7DWZ2</accession>
<feature type="transmembrane region" description="Helical" evidence="1">
    <location>
        <begin position="157"/>
        <end position="177"/>
    </location>
</feature>
<feature type="transmembrane region" description="Helical" evidence="1">
    <location>
        <begin position="221"/>
        <end position="242"/>
    </location>
</feature>
<keyword evidence="1" id="KW-0472">Membrane</keyword>
<feature type="transmembrane region" description="Helical" evidence="1">
    <location>
        <begin position="45"/>
        <end position="65"/>
    </location>
</feature>
<feature type="transmembrane region" description="Helical" evidence="1">
    <location>
        <begin position="254"/>
        <end position="275"/>
    </location>
</feature>
<feature type="transmembrane region" description="Helical" evidence="1">
    <location>
        <begin position="334"/>
        <end position="355"/>
    </location>
</feature>
<keyword evidence="1" id="KW-1133">Transmembrane helix</keyword>
<proteinExistence type="predicted"/>
<feature type="transmembrane region" description="Helical" evidence="1">
    <location>
        <begin position="362"/>
        <end position="381"/>
    </location>
</feature>
<reference evidence="2 3" key="1">
    <citation type="submission" date="2019-09" db="EMBL/GenBank/DDBJ databases">
        <authorList>
            <person name="Chandra G."/>
            <person name="Truman W A."/>
        </authorList>
    </citation>
    <scope>NUCLEOTIDE SEQUENCE [LARGE SCALE GENOMIC DNA]</scope>
    <source>
        <strain evidence="2">PS691</strain>
    </source>
</reference>
<evidence type="ECO:0000313" key="2">
    <source>
        <dbReference type="EMBL" id="VVO16745.1"/>
    </source>
</evidence>
<feature type="transmembrane region" description="Helical" evidence="1">
    <location>
        <begin position="86"/>
        <end position="108"/>
    </location>
</feature>
<dbReference type="OrthoDB" id="7030413at2"/>
<evidence type="ECO:0008006" key="4">
    <source>
        <dbReference type="Google" id="ProtNLM"/>
    </source>
</evidence>
<name>A0A5E7DWZ2_PSEFL</name>
<feature type="transmembrane region" description="Helical" evidence="1">
    <location>
        <begin position="120"/>
        <end position="145"/>
    </location>
</feature>
<feature type="transmembrane region" description="Helical" evidence="1">
    <location>
        <begin position="296"/>
        <end position="314"/>
    </location>
</feature>
<evidence type="ECO:0000313" key="3">
    <source>
        <dbReference type="Proteomes" id="UP000337909"/>
    </source>
</evidence>
<feature type="transmembrane region" description="Helical" evidence="1">
    <location>
        <begin position="183"/>
        <end position="200"/>
    </location>
</feature>
<dbReference type="EMBL" id="CABVHQ010000041">
    <property type="protein sequence ID" value="VVO16745.1"/>
    <property type="molecule type" value="Genomic_DNA"/>
</dbReference>
<evidence type="ECO:0000256" key="1">
    <source>
        <dbReference type="SAM" id="Phobius"/>
    </source>
</evidence>
<feature type="transmembrane region" description="Helical" evidence="1">
    <location>
        <begin position="12"/>
        <end position="33"/>
    </location>
</feature>
<feature type="transmembrane region" description="Helical" evidence="1">
    <location>
        <begin position="393"/>
        <end position="414"/>
    </location>
</feature>
<dbReference type="RefSeq" id="WP_150643727.1">
    <property type="nucleotide sequence ID" value="NZ_CABVHQ010000041.1"/>
</dbReference>
<protein>
    <recommendedName>
        <fullName evidence="4">Polysaccharide biosynthesis protein</fullName>
    </recommendedName>
</protein>
<dbReference type="AlphaFoldDB" id="A0A5E7DWZ2"/>